<keyword evidence="4" id="KW-1185">Reference proteome</keyword>
<dbReference type="RefSeq" id="WP_090927266.1">
    <property type="nucleotide sequence ID" value="NZ_FOTY01000015.1"/>
</dbReference>
<dbReference type="AlphaFoldDB" id="A0A1I4N5M3"/>
<dbReference type="InterPro" id="IPR025588">
    <property type="entry name" value="YcxB-like_C"/>
</dbReference>
<keyword evidence="1" id="KW-0812">Transmembrane</keyword>
<proteinExistence type="predicted"/>
<evidence type="ECO:0000313" key="3">
    <source>
        <dbReference type="EMBL" id="SFM10821.1"/>
    </source>
</evidence>
<reference evidence="3 4" key="1">
    <citation type="submission" date="2016-10" db="EMBL/GenBank/DDBJ databases">
        <authorList>
            <person name="de Groot N.N."/>
        </authorList>
    </citation>
    <scope>NUCLEOTIDE SEQUENCE [LARGE SCALE GENOMIC DNA]</scope>
    <source>
        <strain evidence="3 4">CGMCC 1.6134</strain>
    </source>
</reference>
<protein>
    <submittedName>
        <fullName evidence="3">YcxB-like protein</fullName>
    </submittedName>
</protein>
<keyword evidence="1" id="KW-1133">Transmembrane helix</keyword>
<evidence type="ECO:0000256" key="1">
    <source>
        <dbReference type="SAM" id="Phobius"/>
    </source>
</evidence>
<feature type="transmembrane region" description="Helical" evidence="1">
    <location>
        <begin position="32"/>
        <end position="49"/>
    </location>
</feature>
<dbReference type="EMBL" id="FOTY01000015">
    <property type="protein sequence ID" value="SFM10821.1"/>
    <property type="molecule type" value="Genomic_DNA"/>
</dbReference>
<dbReference type="Pfam" id="PF14317">
    <property type="entry name" value="YcxB"/>
    <property type="match status" value="1"/>
</dbReference>
<evidence type="ECO:0000313" key="4">
    <source>
        <dbReference type="Proteomes" id="UP000199668"/>
    </source>
</evidence>
<accession>A0A1I4N5M3</accession>
<dbReference type="OrthoDB" id="2866610at2"/>
<organism evidence="3 4">
    <name type="scientific">Salibacterium qingdaonense</name>
    <dbReference type="NCBI Taxonomy" id="266892"/>
    <lineage>
        <taxon>Bacteria</taxon>
        <taxon>Bacillati</taxon>
        <taxon>Bacillota</taxon>
        <taxon>Bacilli</taxon>
        <taxon>Bacillales</taxon>
        <taxon>Bacillaceae</taxon>
    </lineage>
</organism>
<dbReference type="Proteomes" id="UP000199668">
    <property type="component" value="Unassembled WGS sequence"/>
</dbReference>
<gene>
    <name evidence="3" type="ORF">SAMN04488054_11548</name>
</gene>
<evidence type="ECO:0000259" key="2">
    <source>
        <dbReference type="Pfam" id="PF14317"/>
    </source>
</evidence>
<feature type="domain" description="YcxB-like C-terminal" evidence="2">
    <location>
        <begin position="99"/>
        <end position="159"/>
    </location>
</feature>
<keyword evidence="1" id="KW-0472">Membrane</keyword>
<feature type="transmembrane region" description="Helical" evidence="1">
    <location>
        <begin position="55"/>
        <end position="77"/>
    </location>
</feature>
<name>A0A1I4N5M3_9BACI</name>
<sequence>MDTTEESTVTAEGRLGLHDALEHFRLHTMRKMVVIGVIALIPIYILFHLQFAMGVIGTAAITLLIEAAGMLAGWMIIKYKFKKQNQRNSMMEDGVTYIFQQDGFHEKRTKEQAFMEWHRLHGVRERRDFFQLYLTKERAVVVPKHFFKGETDIQQLRGILRHQNDLKNIRLR</sequence>